<feature type="compositionally biased region" description="Basic residues" evidence="1">
    <location>
        <begin position="8"/>
        <end position="24"/>
    </location>
</feature>
<reference evidence="2" key="1">
    <citation type="submission" date="2020-02" db="EMBL/GenBank/DDBJ databases">
        <authorList>
            <person name="Meier V. D."/>
        </authorList>
    </citation>
    <scope>NUCLEOTIDE SEQUENCE</scope>
    <source>
        <strain evidence="2">AVDCRST_MAG53</strain>
    </source>
</reference>
<dbReference type="AlphaFoldDB" id="A0A6J4T3R4"/>
<feature type="compositionally biased region" description="Basic residues" evidence="1">
    <location>
        <begin position="35"/>
        <end position="62"/>
    </location>
</feature>
<evidence type="ECO:0000313" key="2">
    <source>
        <dbReference type="EMBL" id="CAA9512906.1"/>
    </source>
</evidence>
<accession>A0A6J4T3R4</accession>
<gene>
    <name evidence="2" type="ORF">AVDCRST_MAG53-2742</name>
</gene>
<evidence type="ECO:0000256" key="1">
    <source>
        <dbReference type="SAM" id="MobiDB-lite"/>
    </source>
</evidence>
<feature type="non-terminal residue" evidence="2">
    <location>
        <position position="1"/>
    </location>
</feature>
<feature type="region of interest" description="Disordered" evidence="1">
    <location>
        <begin position="1"/>
        <end position="121"/>
    </location>
</feature>
<feature type="compositionally biased region" description="Basic residues" evidence="1">
    <location>
        <begin position="95"/>
        <end position="107"/>
    </location>
</feature>
<dbReference type="EMBL" id="CADCVR010000086">
    <property type="protein sequence ID" value="CAA9512906.1"/>
    <property type="molecule type" value="Genomic_DNA"/>
</dbReference>
<proteinExistence type="predicted"/>
<organism evidence="2">
    <name type="scientific">uncultured Solirubrobacteraceae bacterium</name>
    <dbReference type="NCBI Taxonomy" id="1162706"/>
    <lineage>
        <taxon>Bacteria</taxon>
        <taxon>Bacillati</taxon>
        <taxon>Actinomycetota</taxon>
        <taxon>Thermoleophilia</taxon>
        <taxon>Solirubrobacterales</taxon>
        <taxon>Solirubrobacteraceae</taxon>
        <taxon>environmental samples</taxon>
    </lineage>
</organism>
<protein>
    <submittedName>
        <fullName evidence="2">Uncharacterized protein</fullName>
    </submittedName>
</protein>
<name>A0A6J4T3R4_9ACTN</name>
<sequence>GDRTRSRDHLRRRASRGPRPRPVGHRPEPRGAARALRRRRPAHRRGRRGRPAHRRGGRRARSPGRGPGHPARWRGRDLPLLPPRRGDSGRQRPAPPRRPRRVRRHPARAHEELAGRRGRGV</sequence>
<feature type="non-terminal residue" evidence="2">
    <location>
        <position position="121"/>
    </location>
</feature>